<keyword evidence="10" id="KW-0446">Lipid-binding</keyword>
<keyword evidence="6" id="KW-0677">Repeat</keyword>
<evidence type="ECO:0000256" key="4">
    <source>
        <dbReference type="ARBA" id="ARBA00022692"/>
    </source>
</evidence>
<dbReference type="PROSITE" id="PS51847">
    <property type="entry name" value="SMP"/>
    <property type="match status" value="1"/>
</dbReference>
<evidence type="ECO:0000256" key="5">
    <source>
        <dbReference type="ARBA" id="ARBA00022723"/>
    </source>
</evidence>
<dbReference type="SUPFAM" id="SSF49562">
    <property type="entry name" value="C2 domain (Calcium/lipid-binding domain, CaLB)"/>
    <property type="match status" value="1"/>
</dbReference>
<keyword evidence="5" id="KW-0479">Metal-binding</keyword>
<dbReference type="Proteomes" id="UP001318860">
    <property type="component" value="Unassembled WGS sequence"/>
</dbReference>
<evidence type="ECO:0000256" key="3">
    <source>
        <dbReference type="ARBA" id="ARBA00022448"/>
    </source>
</evidence>
<keyword evidence="3" id="KW-0813">Transport</keyword>
<dbReference type="Pfam" id="PF17047">
    <property type="entry name" value="SMP_LBD"/>
    <property type="match status" value="1"/>
</dbReference>
<evidence type="ECO:0000256" key="9">
    <source>
        <dbReference type="ARBA" id="ARBA00023055"/>
    </source>
</evidence>
<proteinExistence type="inferred from homology"/>
<comment type="similarity">
    <text evidence="2">Belongs to the synaptotagmin family.</text>
</comment>
<feature type="region of interest" description="Disordered" evidence="13">
    <location>
        <begin position="483"/>
        <end position="517"/>
    </location>
</feature>
<reference evidence="15 16" key="1">
    <citation type="journal article" date="2021" name="Comput. Struct. Biotechnol. J.">
        <title>De novo genome assembly of the potent medicinal plant Rehmannia glutinosa using nanopore technology.</title>
        <authorList>
            <person name="Ma L."/>
            <person name="Dong C."/>
            <person name="Song C."/>
            <person name="Wang X."/>
            <person name="Zheng X."/>
            <person name="Niu Y."/>
            <person name="Chen S."/>
            <person name="Feng W."/>
        </authorList>
    </citation>
    <scope>NUCLEOTIDE SEQUENCE [LARGE SCALE GENOMIC DNA]</scope>
    <source>
        <strain evidence="15">DH-2019</strain>
    </source>
</reference>
<dbReference type="Gene3D" id="2.60.40.150">
    <property type="entry name" value="C2 domain"/>
    <property type="match status" value="1"/>
</dbReference>
<organism evidence="15 16">
    <name type="scientific">Rehmannia glutinosa</name>
    <name type="common">Chinese foxglove</name>
    <dbReference type="NCBI Taxonomy" id="99300"/>
    <lineage>
        <taxon>Eukaryota</taxon>
        <taxon>Viridiplantae</taxon>
        <taxon>Streptophyta</taxon>
        <taxon>Embryophyta</taxon>
        <taxon>Tracheophyta</taxon>
        <taxon>Spermatophyta</taxon>
        <taxon>Magnoliopsida</taxon>
        <taxon>eudicotyledons</taxon>
        <taxon>Gunneridae</taxon>
        <taxon>Pentapetalae</taxon>
        <taxon>asterids</taxon>
        <taxon>lamiids</taxon>
        <taxon>Lamiales</taxon>
        <taxon>Orobanchaceae</taxon>
        <taxon>Rehmannieae</taxon>
        <taxon>Rehmannia</taxon>
    </lineage>
</organism>
<evidence type="ECO:0000256" key="8">
    <source>
        <dbReference type="ARBA" id="ARBA00022989"/>
    </source>
</evidence>
<dbReference type="InterPro" id="IPR000008">
    <property type="entry name" value="C2_dom"/>
</dbReference>
<comment type="subcellular location">
    <subcellularLocation>
        <location evidence="1">Membrane</location>
        <topology evidence="1">Single-pass membrane protein</topology>
    </subcellularLocation>
</comment>
<evidence type="ECO:0000313" key="16">
    <source>
        <dbReference type="Proteomes" id="UP001318860"/>
    </source>
</evidence>
<gene>
    <name evidence="15" type="ORF">DH2020_025251</name>
</gene>
<evidence type="ECO:0000256" key="2">
    <source>
        <dbReference type="ARBA" id="ARBA00006996"/>
    </source>
</evidence>
<protein>
    <recommendedName>
        <fullName evidence="14">SMP-LTD domain-containing protein</fullName>
    </recommendedName>
</protein>
<feature type="domain" description="SMP-LTD" evidence="14">
    <location>
        <begin position="110"/>
        <end position="295"/>
    </location>
</feature>
<keyword evidence="8" id="KW-1133">Transmembrane helix</keyword>
<evidence type="ECO:0000256" key="13">
    <source>
        <dbReference type="SAM" id="MobiDB-lite"/>
    </source>
</evidence>
<evidence type="ECO:0000313" key="15">
    <source>
        <dbReference type="EMBL" id="KAK6141013.1"/>
    </source>
</evidence>
<keyword evidence="12" id="KW-0175">Coiled coil</keyword>
<evidence type="ECO:0000256" key="1">
    <source>
        <dbReference type="ARBA" id="ARBA00004167"/>
    </source>
</evidence>
<evidence type="ECO:0000256" key="10">
    <source>
        <dbReference type="ARBA" id="ARBA00023121"/>
    </source>
</evidence>
<evidence type="ECO:0000256" key="12">
    <source>
        <dbReference type="SAM" id="Coils"/>
    </source>
</evidence>
<dbReference type="PANTHER" id="PTHR10774:SF190">
    <property type="entry name" value="C2 CALCIUM_LIPID-BINDING ENDONUCLEASE_EXONUCLEASE_PHOSPHATASE-RELATED"/>
    <property type="match status" value="1"/>
</dbReference>
<evidence type="ECO:0000256" key="11">
    <source>
        <dbReference type="ARBA" id="ARBA00023136"/>
    </source>
</evidence>
<comment type="caution">
    <text evidence="15">The sequence shown here is derived from an EMBL/GenBank/DDBJ whole genome shotgun (WGS) entry which is preliminary data.</text>
</comment>
<keyword evidence="7" id="KW-0106">Calcium</keyword>
<name>A0ABR0W097_REHGL</name>
<keyword evidence="4" id="KW-0812">Transmembrane</keyword>
<dbReference type="InterPro" id="IPR045050">
    <property type="entry name" value="Synaptotagmin_plant"/>
</dbReference>
<evidence type="ECO:0000259" key="14">
    <source>
        <dbReference type="PROSITE" id="PS51847"/>
    </source>
</evidence>
<keyword evidence="9" id="KW-0445">Lipid transport</keyword>
<dbReference type="Pfam" id="PF00168">
    <property type="entry name" value="C2"/>
    <property type="match status" value="1"/>
</dbReference>
<keyword evidence="16" id="KW-1185">Reference proteome</keyword>
<accession>A0ABR0W097</accession>
<sequence length="517" mass="56197">MAGWKYMISYRSSKRIAKAIDIKLLSSLNRDDIKKICGESFPEWISFPVFEQRWPLIEEVEKEDSVMDSRLPCEDTRALLQVFASTLVPPVGEMAEQTTEQTLAIYCRCKLLFFLYRTRLVEIDPPLRTCDLAAEAIIKDSVEPSLEEYRPPGITSLKFSKLSLGTVAPKIEGIRVQSLKEGQIMMDIDLRWGGDPNIVLAVEAAHVASIPIQLKDLQVFTIVRAIFQLADEIPCISAVVVALLAEPKPQIDYTLKAVGGSLTAIPGISDMIDDTVNSIVTDMLQWPHRIVVPIGGIPVDTSDLELKPVGKLTVTVMRANDLKNKELIGKSDPYVAMHIRPLFKVLDEDIGDDKRLGIAKLPLIELEAETSKEIELRLLPSLDMLKIKDKKDRGTLTIQVFYHEFNKEEQLAALEEEKRILEARKKLKEAGVIGSTLDALDGAASLVGSGVGTVGTGIGAGVGLVGSGLGAVGSGLSRAGKFMGRTITGHSGGSKRSGSSTPVNSIQENGGAKPGST</sequence>
<keyword evidence="11" id="KW-0472">Membrane</keyword>
<feature type="coiled-coil region" evidence="12">
    <location>
        <begin position="404"/>
        <end position="431"/>
    </location>
</feature>
<dbReference type="CDD" id="cd21677">
    <property type="entry name" value="SMP_SYT"/>
    <property type="match status" value="1"/>
</dbReference>
<dbReference type="InterPro" id="IPR035892">
    <property type="entry name" value="C2_domain_sf"/>
</dbReference>
<evidence type="ECO:0000256" key="7">
    <source>
        <dbReference type="ARBA" id="ARBA00022837"/>
    </source>
</evidence>
<dbReference type="InterPro" id="IPR039010">
    <property type="entry name" value="Synaptotagmin_SMP"/>
</dbReference>
<dbReference type="EMBL" id="JABTTQ020000198">
    <property type="protein sequence ID" value="KAK6141013.1"/>
    <property type="molecule type" value="Genomic_DNA"/>
</dbReference>
<dbReference type="InterPro" id="IPR031468">
    <property type="entry name" value="SMP_LBD"/>
</dbReference>
<evidence type="ECO:0000256" key="6">
    <source>
        <dbReference type="ARBA" id="ARBA00022737"/>
    </source>
</evidence>
<dbReference type="PANTHER" id="PTHR10774">
    <property type="entry name" value="EXTENDED SYNAPTOTAGMIN-RELATED"/>
    <property type="match status" value="1"/>
</dbReference>